<evidence type="ECO:0000256" key="1">
    <source>
        <dbReference type="ARBA" id="ARBA00000677"/>
    </source>
</evidence>
<keyword evidence="6" id="KW-0645">Protease</keyword>
<organism evidence="8 9">
    <name type="scientific">Streptomyces meridianus</name>
    <dbReference type="NCBI Taxonomy" id="2938945"/>
    <lineage>
        <taxon>Bacteria</taxon>
        <taxon>Bacillati</taxon>
        <taxon>Actinomycetota</taxon>
        <taxon>Actinomycetes</taxon>
        <taxon>Kitasatosporales</taxon>
        <taxon>Streptomycetaceae</taxon>
        <taxon>Streptomyces</taxon>
    </lineage>
</organism>
<keyword evidence="6" id="KW-0812">Transmembrane</keyword>
<evidence type="ECO:0000256" key="2">
    <source>
        <dbReference type="ARBA" id="ARBA00004401"/>
    </source>
</evidence>
<name>A0ABT0X265_9ACTN</name>
<dbReference type="Proteomes" id="UP001167160">
    <property type="component" value="Unassembled WGS sequence"/>
</dbReference>
<evidence type="ECO:0000256" key="5">
    <source>
        <dbReference type="ARBA" id="ARBA00022801"/>
    </source>
</evidence>
<dbReference type="GO" id="GO:0009003">
    <property type="term" value="F:signal peptidase activity"/>
    <property type="evidence" value="ECO:0007669"/>
    <property type="project" value="UniProtKB-EC"/>
</dbReference>
<reference evidence="8" key="1">
    <citation type="journal article" date="2023" name="Int. J. Syst. Evol. Microbiol.">
        <title>Streptomyces meridianus sp. nov. isolated from brackish water of the Tagus estuary in Alcochete, Portugal.</title>
        <authorList>
            <person name="Santos J.D.N."/>
            <person name="Klimek D."/>
            <person name="Calusinska M."/>
            <person name="Lobo Da Cunha A."/>
            <person name="Catita J."/>
            <person name="Goncalves H."/>
            <person name="Gonzalez I."/>
            <person name="Reyes F."/>
            <person name="Lage O.M."/>
        </authorList>
    </citation>
    <scope>NUCLEOTIDE SEQUENCE</scope>
    <source>
        <strain evidence="8">MTZ3.1</strain>
    </source>
</reference>
<sequence length="248" mass="25553">MREAGRNGSGRGRLGSALSGLAMAVGCVLFLGGFAWGAVLYQPYTVPTASMAPTIGQGDRVLAQRIDGEQVRRGDVVVFTDSAWGDMPMVKRAVGVGGDKIVCCTKDGRLSVNGKPVEEPYLQGGGKAPASLTPFKVAVPDGELFMMGDHRDESLDSRVHLGDGNHGAVPRESVDARVDSVVWPVNGAGMMRPATNFESLSGGISHPGPLPLIGTAIAAGAVLVLGGAAIGSLAQRVSRGRARVPARA</sequence>
<comment type="subcellular location">
    <subcellularLocation>
        <location evidence="2">Cell membrane</location>
        <topology evidence="2">Single-pass type II membrane protein</topology>
    </subcellularLocation>
    <subcellularLocation>
        <location evidence="6">Membrane</location>
        <topology evidence="6">Single-pass type II membrane protein</topology>
    </subcellularLocation>
</comment>
<comment type="caution">
    <text evidence="6">Lacks conserved residue(s) required for the propagation of feature annotation.</text>
</comment>
<evidence type="ECO:0000256" key="3">
    <source>
        <dbReference type="ARBA" id="ARBA00009370"/>
    </source>
</evidence>
<dbReference type="InterPro" id="IPR036286">
    <property type="entry name" value="LexA/Signal_pep-like_sf"/>
</dbReference>
<dbReference type="EMBL" id="JAMQGM010000010">
    <property type="protein sequence ID" value="MCM2576623.1"/>
    <property type="molecule type" value="Genomic_DNA"/>
</dbReference>
<comment type="catalytic activity">
    <reaction evidence="1 6">
        <text>Cleavage of hydrophobic, N-terminal signal or leader sequences from secreted and periplasmic proteins.</text>
        <dbReference type="EC" id="3.4.21.89"/>
    </reaction>
</comment>
<dbReference type="Pfam" id="PF10502">
    <property type="entry name" value="Peptidase_S26"/>
    <property type="match status" value="1"/>
</dbReference>
<dbReference type="RefSeq" id="WP_251409907.1">
    <property type="nucleotide sequence ID" value="NZ_JAMQGM010000010.1"/>
</dbReference>
<proteinExistence type="inferred from homology"/>
<dbReference type="PANTHER" id="PTHR43390:SF1">
    <property type="entry name" value="CHLOROPLAST PROCESSING PEPTIDASE"/>
    <property type="match status" value="1"/>
</dbReference>
<keyword evidence="5 6" id="KW-0378">Hydrolase</keyword>
<evidence type="ECO:0000256" key="6">
    <source>
        <dbReference type="RuleBase" id="RU362042"/>
    </source>
</evidence>
<dbReference type="CDD" id="cd06530">
    <property type="entry name" value="S26_SPase_I"/>
    <property type="match status" value="1"/>
</dbReference>
<feature type="domain" description="Peptidase S26" evidence="7">
    <location>
        <begin position="27"/>
        <end position="183"/>
    </location>
</feature>
<comment type="similarity">
    <text evidence="3 6">Belongs to the peptidase S26 family.</text>
</comment>
<dbReference type="PROSITE" id="PS00761">
    <property type="entry name" value="SPASE_I_3"/>
    <property type="match status" value="1"/>
</dbReference>
<keyword evidence="6" id="KW-0472">Membrane</keyword>
<dbReference type="InterPro" id="IPR019533">
    <property type="entry name" value="Peptidase_S26"/>
</dbReference>
<dbReference type="InterPro" id="IPR019758">
    <property type="entry name" value="Pept_S26A_signal_pept_1_CS"/>
</dbReference>
<keyword evidence="6" id="KW-1133">Transmembrane helix</keyword>
<feature type="transmembrane region" description="Helical" evidence="6">
    <location>
        <begin position="210"/>
        <end position="234"/>
    </location>
</feature>
<gene>
    <name evidence="8" type="primary">lepB</name>
    <name evidence="8" type="ORF">M1E25_04505</name>
</gene>
<protein>
    <recommendedName>
        <fullName evidence="4 6">Signal peptidase I</fullName>
        <ecNumber evidence="4 6">3.4.21.89</ecNumber>
    </recommendedName>
</protein>
<keyword evidence="9" id="KW-1185">Reference proteome</keyword>
<dbReference type="PROSITE" id="PS51257">
    <property type="entry name" value="PROKAR_LIPOPROTEIN"/>
    <property type="match status" value="1"/>
</dbReference>
<evidence type="ECO:0000313" key="8">
    <source>
        <dbReference type="EMBL" id="MCM2576623.1"/>
    </source>
</evidence>
<evidence type="ECO:0000259" key="7">
    <source>
        <dbReference type="Pfam" id="PF10502"/>
    </source>
</evidence>
<evidence type="ECO:0000256" key="4">
    <source>
        <dbReference type="ARBA" id="ARBA00013208"/>
    </source>
</evidence>
<dbReference type="InterPro" id="IPR000223">
    <property type="entry name" value="Pept_S26A_signal_pept_1"/>
</dbReference>
<dbReference type="PRINTS" id="PR00727">
    <property type="entry name" value="LEADERPTASE"/>
</dbReference>
<dbReference type="PANTHER" id="PTHR43390">
    <property type="entry name" value="SIGNAL PEPTIDASE I"/>
    <property type="match status" value="1"/>
</dbReference>
<dbReference type="NCBIfam" id="TIGR02227">
    <property type="entry name" value="sigpep_I_bact"/>
    <property type="match status" value="1"/>
</dbReference>
<evidence type="ECO:0000313" key="9">
    <source>
        <dbReference type="Proteomes" id="UP001167160"/>
    </source>
</evidence>
<dbReference type="SUPFAM" id="SSF51306">
    <property type="entry name" value="LexA/Signal peptidase"/>
    <property type="match status" value="1"/>
</dbReference>
<comment type="caution">
    <text evidence="8">The sequence shown here is derived from an EMBL/GenBank/DDBJ whole genome shotgun (WGS) entry which is preliminary data.</text>
</comment>
<dbReference type="Gene3D" id="2.10.109.10">
    <property type="entry name" value="Umud Fragment, subunit A"/>
    <property type="match status" value="1"/>
</dbReference>
<accession>A0ABT0X265</accession>
<feature type="transmembrane region" description="Helical" evidence="6">
    <location>
        <begin position="21"/>
        <end position="41"/>
    </location>
</feature>
<dbReference type="EC" id="3.4.21.89" evidence="4 6"/>